<evidence type="ECO:0000256" key="4">
    <source>
        <dbReference type="RuleBase" id="RU000304"/>
    </source>
</evidence>
<dbReference type="OMA" id="HYNCVKI"/>
<dbReference type="SMART" id="SM00220">
    <property type="entry name" value="S_TKc"/>
    <property type="match status" value="1"/>
</dbReference>
<dbReference type="STRING" id="5888.A0CBQ0"/>
<dbReference type="AlphaFoldDB" id="A0CBQ0"/>
<dbReference type="Gene3D" id="1.10.510.10">
    <property type="entry name" value="Transferase(Phosphotransferase) domain 1"/>
    <property type="match status" value="1"/>
</dbReference>
<dbReference type="InterPro" id="IPR000719">
    <property type="entry name" value="Prot_kinase_dom"/>
</dbReference>
<keyword evidence="4" id="KW-0723">Serine/threonine-protein kinase</keyword>
<dbReference type="GO" id="GO:0004674">
    <property type="term" value="F:protein serine/threonine kinase activity"/>
    <property type="evidence" value="ECO:0000318"/>
    <property type="project" value="GO_Central"/>
</dbReference>
<name>A0CBQ0_PARTE</name>
<dbReference type="GO" id="GO:0005634">
    <property type="term" value="C:nucleus"/>
    <property type="evidence" value="ECO:0000318"/>
    <property type="project" value="GO_Central"/>
</dbReference>
<evidence type="ECO:0000313" key="6">
    <source>
        <dbReference type="EMBL" id="CAK68217.1"/>
    </source>
</evidence>
<evidence type="ECO:0000259" key="5">
    <source>
        <dbReference type="PROSITE" id="PS50011"/>
    </source>
</evidence>
<dbReference type="InParanoid" id="A0CBQ0"/>
<dbReference type="InterPro" id="IPR008271">
    <property type="entry name" value="Ser/Thr_kinase_AS"/>
</dbReference>
<dbReference type="eggNOG" id="KOG0613">
    <property type="taxonomic scope" value="Eukaryota"/>
</dbReference>
<dbReference type="RefSeq" id="XP_001435614.1">
    <property type="nucleotide sequence ID" value="XM_001435577.1"/>
</dbReference>
<keyword evidence="4" id="KW-0808">Transferase</keyword>
<dbReference type="PROSITE" id="PS00107">
    <property type="entry name" value="PROTEIN_KINASE_ATP"/>
    <property type="match status" value="1"/>
</dbReference>
<dbReference type="Pfam" id="PF00069">
    <property type="entry name" value="Pkinase"/>
    <property type="match status" value="1"/>
</dbReference>
<dbReference type="FunFam" id="1.10.510.10:FF:000945">
    <property type="entry name" value="Uncharacterized protein"/>
    <property type="match status" value="1"/>
</dbReference>
<gene>
    <name evidence="6" type="ORF">GSPATT00037000001</name>
</gene>
<keyword evidence="7" id="KW-1185">Reference proteome</keyword>
<feature type="domain" description="Protein kinase" evidence="5">
    <location>
        <begin position="119"/>
        <end position="389"/>
    </location>
</feature>
<dbReference type="SUPFAM" id="SSF56112">
    <property type="entry name" value="Protein kinase-like (PK-like)"/>
    <property type="match status" value="1"/>
</dbReference>
<dbReference type="InterPro" id="IPR011009">
    <property type="entry name" value="Kinase-like_dom_sf"/>
</dbReference>
<evidence type="ECO:0000256" key="2">
    <source>
        <dbReference type="ARBA" id="ARBA00022840"/>
    </source>
</evidence>
<evidence type="ECO:0000313" key="7">
    <source>
        <dbReference type="Proteomes" id="UP000000600"/>
    </source>
</evidence>
<dbReference type="GO" id="GO:0005524">
    <property type="term" value="F:ATP binding"/>
    <property type="evidence" value="ECO:0007669"/>
    <property type="project" value="UniProtKB-UniRule"/>
</dbReference>
<dbReference type="Gene3D" id="3.30.200.20">
    <property type="entry name" value="Phosphorylase Kinase, domain 1"/>
    <property type="match status" value="1"/>
</dbReference>
<sequence>MLQSIGEIPQTQPLINYGTVKYSFKCVRRHLFKDKVYYVHALPNMITIGEHINDPNPKYKLELNLKNIVYWKQEHGQNRAFGIKYKKNVKYFEAASEQLQKFRQEISCLIGFHSFDDHYKIDELIGKGSFSSVYKIFRQNDKKVFAMKYVSSKQKNDKENMNEIGILRSFNHESILKIYEVYRVEEYHYGIIVEYLDGIALSTLIEQLKKNQNILKESEIKTILQALLMALAVIHQEQVIHRDIKPQNIMISQQHHNCVKIIDFGLSIKNQLQYNRCGTPGYMAPEIVNMRKDQQKAWTSLCDIFSLGVVFFKLLSKGISCFQGQTSDQVLANNKKCQIDWSIVQQHNYSKNCIVNSSIIYGQSLLKAMLAKDPEERITAYQALQHPFFGDTFSTMYTDYVGHSISLKSKQVLNPTLEKQNLDSLQSVEDNYVQKQQVYNRDIKPSILSRQK</sequence>
<dbReference type="EMBL" id="CT868058">
    <property type="protein sequence ID" value="CAK68217.1"/>
    <property type="molecule type" value="Genomic_DNA"/>
</dbReference>
<comment type="similarity">
    <text evidence="4">Belongs to the protein kinase superfamily.</text>
</comment>
<evidence type="ECO:0000256" key="1">
    <source>
        <dbReference type="ARBA" id="ARBA00022741"/>
    </source>
</evidence>
<dbReference type="PANTHER" id="PTHR44167">
    <property type="entry name" value="OVARIAN-SPECIFIC SERINE/THREONINE-PROTEIN KINASE LOK-RELATED"/>
    <property type="match status" value="1"/>
</dbReference>
<organism evidence="6 7">
    <name type="scientific">Paramecium tetraurelia</name>
    <dbReference type="NCBI Taxonomy" id="5888"/>
    <lineage>
        <taxon>Eukaryota</taxon>
        <taxon>Sar</taxon>
        <taxon>Alveolata</taxon>
        <taxon>Ciliophora</taxon>
        <taxon>Intramacronucleata</taxon>
        <taxon>Oligohymenophorea</taxon>
        <taxon>Peniculida</taxon>
        <taxon>Parameciidae</taxon>
        <taxon>Paramecium</taxon>
    </lineage>
</organism>
<dbReference type="PANTHER" id="PTHR44167:SF18">
    <property type="entry name" value="PROTEIN KINASE DOMAIN-CONTAINING PROTEIN"/>
    <property type="match status" value="1"/>
</dbReference>
<keyword evidence="4" id="KW-0418">Kinase</keyword>
<evidence type="ECO:0000256" key="3">
    <source>
        <dbReference type="PROSITE-ProRule" id="PRU10141"/>
    </source>
</evidence>
<dbReference type="HOGENOM" id="CLU_000288_177_2_1"/>
<keyword evidence="2 3" id="KW-0067">ATP-binding</keyword>
<dbReference type="GeneID" id="5021399"/>
<keyword evidence="1 3" id="KW-0547">Nucleotide-binding</keyword>
<dbReference type="InterPro" id="IPR017441">
    <property type="entry name" value="Protein_kinase_ATP_BS"/>
</dbReference>
<dbReference type="PROSITE" id="PS00108">
    <property type="entry name" value="PROTEIN_KINASE_ST"/>
    <property type="match status" value="1"/>
</dbReference>
<dbReference type="KEGG" id="ptm:GSPATT00037000001"/>
<dbReference type="PROSITE" id="PS50011">
    <property type="entry name" value="PROTEIN_KINASE_DOM"/>
    <property type="match status" value="1"/>
</dbReference>
<proteinExistence type="inferred from homology"/>
<reference evidence="6 7" key="1">
    <citation type="journal article" date="2006" name="Nature">
        <title>Global trends of whole-genome duplications revealed by the ciliate Paramecium tetraurelia.</title>
        <authorList>
            <consortium name="Genoscope"/>
            <person name="Aury J.-M."/>
            <person name="Jaillon O."/>
            <person name="Duret L."/>
            <person name="Noel B."/>
            <person name="Jubin C."/>
            <person name="Porcel B.M."/>
            <person name="Segurens B."/>
            <person name="Daubin V."/>
            <person name="Anthouard V."/>
            <person name="Aiach N."/>
            <person name="Arnaiz O."/>
            <person name="Billaut A."/>
            <person name="Beisson J."/>
            <person name="Blanc I."/>
            <person name="Bouhouche K."/>
            <person name="Camara F."/>
            <person name="Duharcourt S."/>
            <person name="Guigo R."/>
            <person name="Gogendeau D."/>
            <person name="Katinka M."/>
            <person name="Keller A.-M."/>
            <person name="Kissmehl R."/>
            <person name="Klotz C."/>
            <person name="Koll F."/>
            <person name="Le Moue A."/>
            <person name="Lepere C."/>
            <person name="Malinsky S."/>
            <person name="Nowacki M."/>
            <person name="Nowak J.K."/>
            <person name="Plattner H."/>
            <person name="Poulain J."/>
            <person name="Ruiz F."/>
            <person name="Serrano V."/>
            <person name="Zagulski M."/>
            <person name="Dessen P."/>
            <person name="Betermier M."/>
            <person name="Weissenbach J."/>
            <person name="Scarpelli C."/>
            <person name="Schachter V."/>
            <person name="Sperling L."/>
            <person name="Meyer E."/>
            <person name="Cohen J."/>
            <person name="Wincker P."/>
        </authorList>
    </citation>
    <scope>NUCLEOTIDE SEQUENCE [LARGE SCALE GENOMIC DNA]</scope>
    <source>
        <strain evidence="6 7">Stock d4-2</strain>
    </source>
</reference>
<feature type="binding site" evidence="3">
    <location>
        <position position="148"/>
    </location>
    <ligand>
        <name>ATP</name>
        <dbReference type="ChEBI" id="CHEBI:30616"/>
    </ligand>
</feature>
<dbReference type="GO" id="GO:0005737">
    <property type="term" value="C:cytoplasm"/>
    <property type="evidence" value="ECO:0000318"/>
    <property type="project" value="GO_Central"/>
</dbReference>
<dbReference type="Proteomes" id="UP000000600">
    <property type="component" value="Unassembled WGS sequence"/>
</dbReference>
<dbReference type="OrthoDB" id="10252171at2759"/>
<protein>
    <recommendedName>
        <fullName evidence="5">Protein kinase domain-containing protein</fullName>
    </recommendedName>
</protein>
<dbReference type="GO" id="GO:0044773">
    <property type="term" value="P:mitotic DNA damage checkpoint signaling"/>
    <property type="evidence" value="ECO:0000318"/>
    <property type="project" value="GO_Central"/>
</dbReference>
<accession>A0CBQ0</accession>